<evidence type="ECO:0000313" key="2">
    <source>
        <dbReference type="Proteomes" id="UP000007306"/>
    </source>
</evidence>
<keyword evidence="2" id="KW-1185">Reference proteome</keyword>
<proteinExistence type="predicted"/>
<name>I1PYL1_ORYGL</name>
<dbReference type="EnsemblPlants" id="ORGLA05G0245900.1">
    <property type="protein sequence ID" value="ORGLA05G0245900.1"/>
    <property type="gene ID" value="ORGLA05G0245900"/>
</dbReference>
<reference evidence="1" key="1">
    <citation type="submission" date="2015-06" db="UniProtKB">
        <authorList>
            <consortium name="EnsemblPlants"/>
        </authorList>
    </citation>
    <scope>IDENTIFICATION</scope>
</reference>
<dbReference type="AlphaFoldDB" id="I1PYL1"/>
<accession>I1PYL1</accession>
<dbReference type="Proteomes" id="UP000007306">
    <property type="component" value="Chromosome 5"/>
</dbReference>
<organism evidence="1 2">
    <name type="scientific">Oryza glaberrima</name>
    <name type="common">African rice</name>
    <dbReference type="NCBI Taxonomy" id="4538"/>
    <lineage>
        <taxon>Eukaryota</taxon>
        <taxon>Viridiplantae</taxon>
        <taxon>Streptophyta</taxon>
        <taxon>Embryophyta</taxon>
        <taxon>Tracheophyta</taxon>
        <taxon>Spermatophyta</taxon>
        <taxon>Magnoliopsida</taxon>
        <taxon>Liliopsida</taxon>
        <taxon>Poales</taxon>
        <taxon>Poaceae</taxon>
        <taxon>BOP clade</taxon>
        <taxon>Oryzoideae</taxon>
        <taxon>Oryzeae</taxon>
        <taxon>Oryzinae</taxon>
        <taxon>Oryza</taxon>
    </lineage>
</organism>
<evidence type="ECO:0000313" key="1">
    <source>
        <dbReference type="EnsemblPlants" id="ORGLA05G0245900.1"/>
    </source>
</evidence>
<dbReference type="HOGENOM" id="CLU_2964680_0_0_1"/>
<sequence>MTLGDKSFLAYCRLGHLLPIINYHLIVSLWHLMARTCPVEFFVYNLKEDSGAIMGLLIL</sequence>
<dbReference type="Gramene" id="ORGLA05G0245900.1">
    <property type="protein sequence ID" value="ORGLA05G0245900.1"/>
    <property type="gene ID" value="ORGLA05G0245900"/>
</dbReference>
<reference evidence="1 2" key="2">
    <citation type="submission" date="2018-04" db="EMBL/GenBank/DDBJ databases">
        <title>OglaRS2 (Oryza glaberrima Reference Sequence Version 2).</title>
        <authorList>
            <person name="Zhang J."/>
            <person name="Kudrna D."/>
            <person name="Lee S."/>
            <person name="Talag J."/>
            <person name="Rajasekar S."/>
            <person name="Wing R.A."/>
        </authorList>
    </citation>
    <scope>NUCLEOTIDE SEQUENCE [LARGE SCALE GENOMIC DNA]</scope>
    <source>
        <strain evidence="1 2">cv. IRGC 96717</strain>
    </source>
</reference>
<protein>
    <submittedName>
        <fullName evidence="1">Uncharacterized protein</fullName>
    </submittedName>
</protein>